<evidence type="ECO:0000256" key="2">
    <source>
        <dbReference type="SAM" id="Phobius"/>
    </source>
</evidence>
<evidence type="ECO:0000313" key="4">
    <source>
        <dbReference type="Proteomes" id="UP000322699"/>
    </source>
</evidence>
<gene>
    <name evidence="3" type="ORF">LF1_49770</name>
</gene>
<dbReference type="InterPro" id="IPR032675">
    <property type="entry name" value="LRR_dom_sf"/>
</dbReference>
<keyword evidence="2" id="KW-0812">Transmembrane</keyword>
<reference evidence="3 4" key="1">
    <citation type="submission" date="2019-08" db="EMBL/GenBank/DDBJ databases">
        <title>Deep-cultivation of Planctomycetes and their phenomic and genomic characterization uncovers novel biology.</title>
        <authorList>
            <person name="Wiegand S."/>
            <person name="Jogler M."/>
            <person name="Boedeker C."/>
            <person name="Pinto D."/>
            <person name="Vollmers J."/>
            <person name="Rivas-Marin E."/>
            <person name="Kohn T."/>
            <person name="Peeters S.H."/>
            <person name="Heuer A."/>
            <person name="Rast P."/>
            <person name="Oberbeckmann S."/>
            <person name="Bunk B."/>
            <person name="Jeske O."/>
            <person name="Meyerdierks A."/>
            <person name="Storesund J.E."/>
            <person name="Kallscheuer N."/>
            <person name="Luecker S."/>
            <person name="Lage O.M."/>
            <person name="Pohl T."/>
            <person name="Merkel B.J."/>
            <person name="Hornburger P."/>
            <person name="Mueller R.-W."/>
            <person name="Bruemmer F."/>
            <person name="Labrenz M."/>
            <person name="Spormann A.M."/>
            <person name="Op Den Camp H."/>
            <person name="Overmann J."/>
            <person name="Amann R."/>
            <person name="Jetten M.S.M."/>
            <person name="Mascher T."/>
            <person name="Medema M.H."/>
            <person name="Devos D.P."/>
            <person name="Kaster A.-K."/>
            <person name="Ovreas L."/>
            <person name="Rohde M."/>
            <person name="Galperin M.Y."/>
            <person name="Jogler C."/>
        </authorList>
    </citation>
    <scope>NUCLEOTIDE SEQUENCE [LARGE SCALE GENOMIC DNA]</scope>
    <source>
        <strain evidence="3 4">LF1</strain>
    </source>
</reference>
<dbReference type="EMBL" id="VRLW01000001">
    <property type="protein sequence ID" value="KAA1262413.1"/>
    <property type="molecule type" value="Genomic_DNA"/>
</dbReference>
<proteinExistence type="predicted"/>
<feature type="region of interest" description="Disordered" evidence="1">
    <location>
        <begin position="1"/>
        <end position="26"/>
    </location>
</feature>
<feature type="transmembrane region" description="Helical" evidence="2">
    <location>
        <begin position="143"/>
        <end position="164"/>
    </location>
</feature>
<name>A0A5B1CSM9_9BACT</name>
<protein>
    <recommendedName>
        <fullName evidence="5">Leucine Rich repeats (2 copies)</fullName>
    </recommendedName>
</protein>
<evidence type="ECO:0000256" key="1">
    <source>
        <dbReference type="SAM" id="MobiDB-lite"/>
    </source>
</evidence>
<evidence type="ECO:0008006" key="5">
    <source>
        <dbReference type="Google" id="ProtNLM"/>
    </source>
</evidence>
<feature type="transmembrane region" description="Helical" evidence="2">
    <location>
        <begin position="101"/>
        <end position="123"/>
    </location>
</feature>
<feature type="region of interest" description="Disordered" evidence="1">
    <location>
        <begin position="879"/>
        <end position="898"/>
    </location>
</feature>
<evidence type="ECO:0000313" key="3">
    <source>
        <dbReference type="EMBL" id="KAA1262413.1"/>
    </source>
</evidence>
<keyword evidence="2" id="KW-0472">Membrane</keyword>
<keyword evidence="2" id="KW-1133">Transmembrane helix</keyword>
<dbReference type="AlphaFoldDB" id="A0A5B1CSM9"/>
<feature type="transmembrane region" description="Helical" evidence="2">
    <location>
        <begin position="29"/>
        <end position="49"/>
    </location>
</feature>
<dbReference type="Proteomes" id="UP000322699">
    <property type="component" value="Unassembled WGS sequence"/>
</dbReference>
<dbReference type="PANTHER" id="PTHR48057">
    <property type="entry name" value="LEUCINE-RICH REPEAT SERINE/THREONINE-PROTEIN KINASE 1"/>
    <property type="match status" value="1"/>
</dbReference>
<dbReference type="Gene3D" id="3.80.10.10">
    <property type="entry name" value="Ribonuclease Inhibitor"/>
    <property type="match status" value="3"/>
</dbReference>
<feature type="compositionally biased region" description="Basic and acidic residues" evidence="1">
    <location>
        <begin position="12"/>
        <end position="26"/>
    </location>
</feature>
<dbReference type="SUPFAM" id="SSF52047">
    <property type="entry name" value="RNI-like"/>
    <property type="match status" value="2"/>
</dbReference>
<accession>A0A5B1CSM9</accession>
<sequence>MLGNQMQTSSGSKDDKGPKDDKGSKDDKGLIAASVIAGLVMLGFLAANLPLKYVDRQREAEGAFHLSGSRIISDAEMPVMAGWPMRFMIQYPNDQVVRYFAWPPLVCNLLIALFVGSFAFWILRYREKKLSESSQQRRTQKYFDVLFATLIFLLPVLFLGASWLSSERQRRLFRNVDSKASVELSCWYPRLFADKVPSPLRRCFLKPRSIEFISAEPEETELVARLPELVGISFYRSEVPSGLFEQLSNHFHLTRLSLVRQSVTDRNVQSIASLRYVERLRISSCGLDDQLLDRFSHWDKLEYVNLSNNPIALSNFGQPAWSDSVTELTLPRPKNGTSGELTMKGWPKLTTLSVRRSSSETNGAVLSIQLSDLPELESLLLDRYQKHSLDLSSLPKLEGIDDFPDGQHRMSMRDIWIPGGCWVDSVRLMQLPRLSQCSFYLCELNNFEIDETLDCDLIEFSCELVASSGWIRKKVTCDSNFQSLIDSMGKTAGPKSLVFHSTPLTNLDLSPLINNTAIERLQFNGCGIMADQVNPKSPKGHLAELNLGDCVLGENQLRRLMADFPNLEVLRASGMALKEVNLVEPNRLEILELDRLESIQSLRLVDQHRLSTNLKFSESPDTLIIQNSESLFGIVVEKPLKSGAAISGLRNLEWFAAGGPEVSDQIVQQVLMCPDLDRLTLAYPNLSKSMLRQIGQAKHLTALIIPGAGVDQEITDAWHPLKSLWEINLDESEIGGRTIQWLSRNESLRSVSLARAKIDSLGLNSLHSLNRVIDLSLAGVALAYSDIAKLLTEGSLECLDLSGCQIDDQMLQGLGNAKTLLSVKLHGCQVSESQVNALKEAKPDLRVVTDDEPMRRLQLASTEMDGVEPAIGMRAWRDSETNRNRKRRRASVFNTGTAPSVGDTLDLDHFRG</sequence>
<keyword evidence="4" id="KW-1185">Reference proteome</keyword>
<organism evidence="3 4">
    <name type="scientific">Rubripirellula obstinata</name>
    <dbReference type="NCBI Taxonomy" id="406547"/>
    <lineage>
        <taxon>Bacteria</taxon>
        <taxon>Pseudomonadati</taxon>
        <taxon>Planctomycetota</taxon>
        <taxon>Planctomycetia</taxon>
        <taxon>Pirellulales</taxon>
        <taxon>Pirellulaceae</taxon>
        <taxon>Rubripirellula</taxon>
    </lineage>
</organism>
<dbReference type="InterPro" id="IPR052595">
    <property type="entry name" value="LRRC69/RLP"/>
</dbReference>
<comment type="caution">
    <text evidence="3">The sequence shown here is derived from an EMBL/GenBank/DDBJ whole genome shotgun (WGS) entry which is preliminary data.</text>
</comment>